<organism evidence="3">
    <name type="scientific">uncultured Thermomicrobiales bacterium</name>
    <dbReference type="NCBI Taxonomy" id="1645740"/>
    <lineage>
        <taxon>Bacteria</taxon>
        <taxon>Pseudomonadati</taxon>
        <taxon>Thermomicrobiota</taxon>
        <taxon>Thermomicrobia</taxon>
        <taxon>Thermomicrobiales</taxon>
        <taxon>environmental samples</taxon>
    </lineage>
</organism>
<dbReference type="InterPro" id="IPR001789">
    <property type="entry name" value="Sig_transdc_resp-reg_receiver"/>
</dbReference>
<dbReference type="SUPFAM" id="SSF52172">
    <property type="entry name" value="CheY-like"/>
    <property type="match status" value="1"/>
</dbReference>
<dbReference type="PROSITE" id="PS50110">
    <property type="entry name" value="RESPONSE_REGULATORY"/>
    <property type="match status" value="1"/>
</dbReference>
<dbReference type="InterPro" id="IPR011006">
    <property type="entry name" value="CheY-like_superfamily"/>
</dbReference>
<dbReference type="EMBL" id="CADCWF010000341">
    <property type="protein sequence ID" value="CAA9580559.1"/>
    <property type="molecule type" value="Genomic_DNA"/>
</dbReference>
<sequence>MVAAPVPSPAFAKPHVLVIEDDLPILRLFGRSLEHAGFRVTSREAPDLEPPEIAVLAPDALVLDLLFDPRCRGFSAADLGGPFLERLKEDPATAAIPVGLCSADVPRLRRLGERMAGCGVSTLAKPCRPAELIDAVRLMLDRLGPALPTRCTPLTPSWQDVALHGAGAA</sequence>
<keyword evidence="1" id="KW-0597">Phosphoprotein</keyword>
<reference evidence="3" key="1">
    <citation type="submission" date="2020-02" db="EMBL/GenBank/DDBJ databases">
        <authorList>
            <person name="Meier V. D."/>
        </authorList>
    </citation>
    <scope>NUCLEOTIDE SEQUENCE</scope>
    <source>
        <strain evidence="3">AVDCRST_MAG59</strain>
    </source>
</reference>
<evidence type="ECO:0000259" key="2">
    <source>
        <dbReference type="PROSITE" id="PS50110"/>
    </source>
</evidence>
<feature type="domain" description="Response regulatory" evidence="2">
    <location>
        <begin position="15"/>
        <end position="140"/>
    </location>
</feature>
<gene>
    <name evidence="3" type="ORF">AVDCRST_MAG59-4692</name>
</gene>
<dbReference type="AlphaFoldDB" id="A0A6J4VLA5"/>
<proteinExistence type="predicted"/>
<accession>A0A6J4VLA5</accession>
<feature type="modified residue" description="4-aspartylphosphate" evidence="1">
    <location>
        <position position="64"/>
    </location>
</feature>
<evidence type="ECO:0000256" key="1">
    <source>
        <dbReference type="PROSITE-ProRule" id="PRU00169"/>
    </source>
</evidence>
<evidence type="ECO:0000313" key="3">
    <source>
        <dbReference type="EMBL" id="CAA9580559.1"/>
    </source>
</evidence>
<dbReference type="Gene3D" id="3.40.50.2300">
    <property type="match status" value="1"/>
</dbReference>
<protein>
    <recommendedName>
        <fullName evidence="2">Response regulatory domain-containing protein</fullName>
    </recommendedName>
</protein>
<dbReference type="GO" id="GO:0000160">
    <property type="term" value="P:phosphorelay signal transduction system"/>
    <property type="evidence" value="ECO:0007669"/>
    <property type="project" value="InterPro"/>
</dbReference>
<name>A0A6J4VLA5_9BACT</name>